<sequence>MDGSSSNKEDKKEKGGPRWWHSNKVKSSDSVNVQKKTADVGSVPSIESESETGGGGEGMREEGGREDERASSPPGSSQDQSRGSFGSRFRFPPSSGWEKKEDEKSQIGSKKDESGEEARNSRFSFLNARKGGAKKEGKKKDD</sequence>
<feature type="compositionally biased region" description="Low complexity" evidence="1">
    <location>
        <begin position="81"/>
        <end position="96"/>
    </location>
</feature>
<feature type="compositionally biased region" description="Basic and acidic residues" evidence="1">
    <location>
        <begin position="7"/>
        <end position="16"/>
    </location>
</feature>
<feature type="compositionally biased region" description="Basic and acidic residues" evidence="1">
    <location>
        <begin position="58"/>
        <end position="70"/>
    </location>
</feature>
<evidence type="ECO:0000313" key="2">
    <source>
        <dbReference type="EMBL" id="CAL8106179.1"/>
    </source>
</evidence>
<evidence type="ECO:0000313" key="3">
    <source>
        <dbReference type="Proteomes" id="UP001642540"/>
    </source>
</evidence>
<protein>
    <submittedName>
        <fullName evidence="2">Uncharacterized protein</fullName>
    </submittedName>
</protein>
<gene>
    <name evidence="2" type="ORF">ODALV1_LOCUS12303</name>
</gene>
<dbReference type="Proteomes" id="UP001642540">
    <property type="component" value="Unassembled WGS sequence"/>
</dbReference>
<accession>A0ABP1QMC0</accession>
<dbReference type="EMBL" id="CAXLJM020000036">
    <property type="protein sequence ID" value="CAL8106179.1"/>
    <property type="molecule type" value="Genomic_DNA"/>
</dbReference>
<reference evidence="2 3" key="1">
    <citation type="submission" date="2024-08" db="EMBL/GenBank/DDBJ databases">
        <authorList>
            <person name="Cucini C."/>
            <person name="Frati F."/>
        </authorList>
    </citation>
    <scope>NUCLEOTIDE SEQUENCE [LARGE SCALE GENOMIC DNA]</scope>
</reference>
<name>A0ABP1QMC0_9HEXA</name>
<feature type="compositionally biased region" description="Basic and acidic residues" evidence="1">
    <location>
        <begin position="97"/>
        <end position="120"/>
    </location>
</feature>
<comment type="caution">
    <text evidence="2">The sequence shown here is derived from an EMBL/GenBank/DDBJ whole genome shotgun (WGS) entry which is preliminary data.</text>
</comment>
<organism evidence="2 3">
    <name type="scientific">Orchesella dallaii</name>
    <dbReference type="NCBI Taxonomy" id="48710"/>
    <lineage>
        <taxon>Eukaryota</taxon>
        <taxon>Metazoa</taxon>
        <taxon>Ecdysozoa</taxon>
        <taxon>Arthropoda</taxon>
        <taxon>Hexapoda</taxon>
        <taxon>Collembola</taxon>
        <taxon>Entomobryomorpha</taxon>
        <taxon>Entomobryoidea</taxon>
        <taxon>Orchesellidae</taxon>
        <taxon>Orchesellinae</taxon>
        <taxon>Orchesella</taxon>
    </lineage>
</organism>
<evidence type="ECO:0000256" key="1">
    <source>
        <dbReference type="SAM" id="MobiDB-lite"/>
    </source>
</evidence>
<feature type="compositionally biased region" description="Basic and acidic residues" evidence="1">
    <location>
        <begin position="133"/>
        <end position="142"/>
    </location>
</feature>
<proteinExistence type="predicted"/>
<keyword evidence="3" id="KW-1185">Reference proteome</keyword>
<feature type="region of interest" description="Disordered" evidence="1">
    <location>
        <begin position="1"/>
        <end position="142"/>
    </location>
</feature>